<dbReference type="NCBIfam" id="TIGR00254">
    <property type="entry name" value="GGDEF"/>
    <property type="match status" value="1"/>
</dbReference>
<dbReference type="AlphaFoldDB" id="A0A1B7KYV7"/>
<keyword evidence="1" id="KW-1133">Transmembrane helix</keyword>
<dbReference type="GO" id="GO:0016020">
    <property type="term" value="C:membrane"/>
    <property type="evidence" value="ECO:0007669"/>
    <property type="project" value="InterPro"/>
</dbReference>
<dbReference type="OrthoDB" id="9812260at2"/>
<evidence type="ECO:0000313" key="4">
    <source>
        <dbReference type="EMBL" id="OAT75231.1"/>
    </source>
</evidence>
<dbReference type="PROSITE" id="PS50885">
    <property type="entry name" value="HAMP"/>
    <property type="match status" value="1"/>
</dbReference>
<dbReference type="SUPFAM" id="SSF55073">
    <property type="entry name" value="Nucleotide cyclase"/>
    <property type="match status" value="1"/>
</dbReference>
<keyword evidence="1" id="KW-0812">Transmembrane</keyword>
<dbReference type="Proteomes" id="UP000078225">
    <property type="component" value="Unassembled WGS sequence"/>
</dbReference>
<proteinExistence type="predicted"/>
<protein>
    <submittedName>
        <fullName evidence="4">Diguanylate cyclase</fullName>
    </submittedName>
</protein>
<dbReference type="Gene3D" id="3.30.70.270">
    <property type="match status" value="1"/>
</dbReference>
<feature type="domain" description="GGDEF" evidence="3">
    <location>
        <begin position="277"/>
        <end position="403"/>
    </location>
</feature>
<feature type="domain" description="HAMP" evidence="2">
    <location>
        <begin position="182"/>
        <end position="235"/>
    </location>
</feature>
<dbReference type="PANTHER" id="PTHR46663:SF2">
    <property type="entry name" value="GGDEF DOMAIN-CONTAINING PROTEIN"/>
    <property type="match status" value="1"/>
</dbReference>
<dbReference type="InterPro" id="IPR029787">
    <property type="entry name" value="Nucleotide_cyclase"/>
</dbReference>
<sequence>MVKDTRFCSRPTFKNTLRRISLISVIVAMIASWILISLTSMVALKQYAQTNLALLSSTISHSLEAATVFHDSQAALNTLQTLGEQGQFSAAIVYDTQQQEMTRWNSPKIRHQTMIESLVSKWVYPEPVYKTIEHNGQVVGTLVLTGTDGIVTHFVWLSLAVLGGCLFLAALLSLLISNYLHRDLNKALHAMTSVVHDVRENRDFSRRATPTHIDEFYHFAKDFNSLLDDMETWQIQLQQRNASLLKSTLHDPLTGLGNRNAFRQALDKLYSAPEARTGAVLLYMDGNHFKTINDTWGHNAGDLVLIETAHRLATFAGETCPAFRLGGDEFAILLAGIQHEADITQKISEITQRLSSSIAISPEKSVVMSLSIGYAWAHTCSTPEELIDSADTSMYQVKRSTRR</sequence>
<dbReference type="SMART" id="SM00267">
    <property type="entry name" value="GGDEF"/>
    <property type="match status" value="1"/>
</dbReference>
<evidence type="ECO:0000259" key="2">
    <source>
        <dbReference type="PROSITE" id="PS50885"/>
    </source>
</evidence>
<comment type="caution">
    <text evidence="4">The sequence shown here is derived from an EMBL/GenBank/DDBJ whole genome shotgun (WGS) entry which is preliminary data.</text>
</comment>
<dbReference type="NCBIfam" id="NF007423">
    <property type="entry name" value="PRK09966.1"/>
    <property type="match status" value="1"/>
</dbReference>
<dbReference type="Pfam" id="PF00990">
    <property type="entry name" value="GGDEF"/>
    <property type="match status" value="1"/>
</dbReference>
<keyword evidence="1" id="KW-0472">Membrane</keyword>
<evidence type="ECO:0000259" key="3">
    <source>
        <dbReference type="PROSITE" id="PS50887"/>
    </source>
</evidence>
<keyword evidence="5" id="KW-1185">Reference proteome</keyword>
<name>A0A1B7KYV7_9ENTR</name>
<dbReference type="InterPro" id="IPR000160">
    <property type="entry name" value="GGDEF_dom"/>
</dbReference>
<dbReference type="STRING" id="1691903.A9B99_15220"/>
<dbReference type="InterPro" id="IPR043128">
    <property type="entry name" value="Rev_trsase/Diguanyl_cyclase"/>
</dbReference>
<dbReference type="RefSeq" id="WP_064600762.1">
    <property type="nucleotide sequence ID" value="NZ_CP134782.1"/>
</dbReference>
<gene>
    <name evidence="4" type="ORF">A9B99_15220</name>
</gene>
<dbReference type="CDD" id="cd01949">
    <property type="entry name" value="GGDEF"/>
    <property type="match status" value="1"/>
</dbReference>
<organism evidence="4 5">
    <name type="scientific">Mangrovibacter phragmitis</name>
    <dbReference type="NCBI Taxonomy" id="1691903"/>
    <lineage>
        <taxon>Bacteria</taxon>
        <taxon>Pseudomonadati</taxon>
        <taxon>Pseudomonadota</taxon>
        <taxon>Gammaproteobacteria</taxon>
        <taxon>Enterobacterales</taxon>
        <taxon>Enterobacteriaceae</taxon>
        <taxon>Mangrovibacter</taxon>
    </lineage>
</organism>
<dbReference type="InterPro" id="IPR003660">
    <property type="entry name" value="HAMP_dom"/>
</dbReference>
<dbReference type="PROSITE" id="PS50887">
    <property type="entry name" value="GGDEF"/>
    <property type="match status" value="1"/>
</dbReference>
<evidence type="ECO:0000256" key="1">
    <source>
        <dbReference type="SAM" id="Phobius"/>
    </source>
</evidence>
<accession>A0A1B7KYV7</accession>
<evidence type="ECO:0000313" key="5">
    <source>
        <dbReference type="Proteomes" id="UP000078225"/>
    </source>
</evidence>
<feature type="transmembrane region" description="Helical" evidence="1">
    <location>
        <begin position="20"/>
        <end position="44"/>
    </location>
</feature>
<feature type="transmembrane region" description="Helical" evidence="1">
    <location>
        <begin position="154"/>
        <end position="176"/>
    </location>
</feature>
<dbReference type="Gene3D" id="6.10.340.10">
    <property type="match status" value="1"/>
</dbReference>
<dbReference type="EMBL" id="LYRP01000048">
    <property type="protein sequence ID" value="OAT75231.1"/>
    <property type="molecule type" value="Genomic_DNA"/>
</dbReference>
<dbReference type="InterPro" id="IPR033417">
    <property type="entry name" value="CHASE8"/>
</dbReference>
<dbReference type="GO" id="GO:0007165">
    <property type="term" value="P:signal transduction"/>
    <property type="evidence" value="ECO:0007669"/>
    <property type="project" value="InterPro"/>
</dbReference>
<dbReference type="Pfam" id="PF17152">
    <property type="entry name" value="CHASE8"/>
    <property type="match status" value="1"/>
</dbReference>
<reference evidence="5" key="1">
    <citation type="submission" date="2016-05" db="EMBL/GenBank/DDBJ databases">
        <authorList>
            <person name="Behera P."/>
            <person name="Vaishampayan P."/>
            <person name="Singh N."/>
            <person name="Raina V."/>
            <person name="Suar M."/>
            <person name="Pattnaik A."/>
            <person name="Rastogi G."/>
        </authorList>
    </citation>
    <scope>NUCLEOTIDE SEQUENCE [LARGE SCALE GENOMIC DNA]</scope>
    <source>
        <strain evidence="5">MP23</strain>
    </source>
</reference>
<dbReference type="PANTHER" id="PTHR46663">
    <property type="entry name" value="DIGUANYLATE CYCLASE DGCT-RELATED"/>
    <property type="match status" value="1"/>
</dbReference>
<dbReference type="InterPro" id="IPR052163">
    <property type="entry name" value="DGC-Regulatory_Protein"/>
</dbReference>